<evidence type="ECO:0000259" key="5">
    <source>
        <dbReference type="Pfam" id="PF07715"/>
    </source>
</evidence>
<feature type="signal peptide" evidence="4">
    <location>
        <begin position="1"/>
        <end position="23"/>
    </location>
</feature>
<dbReference type="Gene3D" id="2.170.130.10">
    <property type="entry name" value="TonB-dependent receptor, plug domain"/>
    <property type="match status" value="1"/>
</dbReference>
<organism evidence="7 8">
    <name type="scientific">Alteromonas lipolytica</name>
    <dbReference type="NCBI Taxonomy" id="1856405"/>
    <lineage>
        <taxon>Bacteria</taxon>
        <taxon>Pseudomonadati</taxon>
        <taxon>Pseudomonadota</taxon>
        <taxon>Gammaproteobacteria</taxon>
        <taxon>Alteromonadales</taxon>
        <taxon>Alteromonadaceae</taxon>
        <taxon>Alteromonas/Salinimonas group</taxon>
        <taxon>Alteromonas</taxon>
    </lineage>
</organism>
<dbReference type="NCBIfam" id="TIGR01782">
    <property type="entry name" value="TonB-Xanth-Caul"/>
    <property type="match status" value="1"/>
</dbReference>
<dbReference type="InterPro" id="IPR041700">
    <property type="entry name" value="OMP_b-brl_3"/>
</dbReference>
<dbReference type="Pfam" id="PF14905">
    <property type="entry name" value="OMP_b-brl_3"/>
    <property type="match status" value="1"/>
</dbReference>
<keyword evidence="3" id="KW-0998">Cell outer membrane</keyword>
<evidence type="ECO:0000313" key="7">
    <source>
        <dbReference type="EMBL" id="OFI32278.1"/>
    </source>
</evidence>
<dbReference type="EMBL" id="MJIC01000020">
    <property type="protein sequence ID" value="OFI32278.1"/>
    <property type="molecule type" value="Genomic_DNA"/>
</dbReference>
<reference evidence="7 8" key="1">
    <citation type="submission" date="2016-09" db="EMBL/GenBank/DDBJ databases">
        <title>Alteromonas lipolytica, a new species isolated from sea water.</title>
        <authorList>
            <person name="Wu Y.-H."/>
            <person name="Cheng H."/>
            <person name="Xu X.-W."/>
        </authorList>
    </citation>
    <scope>NUCLEOTIDE SEQUENCE [LARGE SCALE GENOMIC DNA]</scope>
    <source>
        <strain evidence="7 8">JW12</strain>
    </source>
</reference>
<comment type="caution">
    <text evidence="7">The sequence shown here is derived from an EMBL/GenBank/DDBJ whole genome shotgun (WGS) entry which is preliminary data.</text>
</comment>
<dbReference type="SUPFAM" id="SSF56935">
    <property type="entry name" value="Porins"/>
    <property type="match status" value="1"/>
</dbReference>
<dbReference type="InterPro" id="IPR037066">
    <property type="entry name" value="Plug_dom_sf"/>
</dbReference>
<keyword evidence="8" id="KW-1185">Reference proteome</keyword>
<sequence>MSWLACIAWSVALLMSASDSAWASQPTVSHPLYLKAQPLKQALKSLAERYNKAYIINVKRIDKYQSAPLSGTFSLAEALTATLHNTGLTFQLTEQGIVISALADDNVQPIIEEVAVNGIRASLNRSRQQKRQSVSLSDFIAAQDMASYPDRNLAESLQRIAGMSITREAGEGRQIVLRGLNPDFTLVTLNGMPVLANNDSPMDSRLQKHRDRSFDLNLFASDLFNEIQVIKSYSVDQPSGGLAGIAALKTSHPFDTPGLQWTLTQQAGTNQYTEDMSHRLSTMVSSTRGNWGALFSASYGRRDSQEMGANTFRWRKISPDGADITGLSPALQADWQAEQIWVPRGNRYSIWRSDMERLGIGASLEYLGNSSHITLDWLYGSLSGERRENHLYPRGYHSTPVIEGETRVTDAAINQRNELVFARYENARVGTESRYQEVATRYQQWVVNTEHQFSAALTGTGVFGVENARYDIPRSIKAYTLGTTDVSIDYRRDYHFVDMHYADSLLAADFWQMHELDSESYRSSTAFFNARYQLEYSGQPTSSWRWGLDITSFDNSLTYVDIQDILLTEWQQGTIPADIPRLAAFPLTAHPGVDWLALDPVSTFNAFNLPVTTAGLDYSQYVDPLNRTTEHNRVREQRVAGFLQYAWQSPAWQIVSGLRLETDQTTIRHHQTTAKPKLQQLNWLPALTINYRQEDTVYRFSASRNIGRPELEILATPTHYDAQHQLLWLFNPNLKPYSAYNLDVAVERYPGDTNRYALTLFGKWLDDYIVSTSHSMTVARAPLALADTVAAPTVQVVTPTNAESALLYGLEASLQFEVPLSHLVPATGAYHLGFAANVSYSRGTLRYHNDITGEALSTKQLPYLSPWLANLTVYLEGYAVSLRFSATYRDSYIARVDGNTQQDEDETGFEQSLYLDAVLAYQISDHWETRLEATNLTNEQEMQYSDASRRPYNTTVSGRNYYLGLSYRF</sequence>
<dbReference type="Pfam" id="PF07715">
    <property type="entry name" value="Plug"/>
    <property type="match status" value="1"/>
</dbReference>
<keyword evidence="4" id="KW-0732">Signal</keyword>
<evidence type="ECO:0000256" key="1">
    <source>
        <dbReference type="ARBA" id="ARBA00004442"/>
    </source>
</evidence>
<name>A0A1E8F9J8_9ALTE</name>
<dbReference type="GO" id="GO:0009279">
    <property type="term" value="C:cell outer membrane"/>
    <property type="evidence" value="ECO:0007669"/>
    <property type="project" value="UniProtKB-SubCell"/>
</dbReference>
<dbReference type="InterPro" id="IPR036942">
    <property type="entry name" value="Beta-barrel_TonB_sf"/>
</dbReference>
<dbReference type="AlphaFoldDB" id="A0A1E8F9J8"/>
<dbReference type="PANTHER" id="PTHR40980:SF4">
    <property type="entry name" value="TONB-DEPENDENT RECEPTOR-LIKE BETA-BARREL DOMAIN-CONTAINING PROTEIN"/>
    <property type="match status" value="1"/>
</dbReference>
<comment type="subcellular location">
    <subcellularLocation>
        <location evidence="1">Cell outer membrane</location>
    </subcellularLocation>
</comment>
<accession>A0A1E8F9J8</accession>
<proteinExistence type="predicted"/>
<dbReference type="STRING" id="1856405.BFC17_07450"/>
<dbReference type="Gene3D" id="2.40.170.20">
    <property type="entry name" value="TonB-dependent receptor, beta-barrel domain"/>
    <property type="match status" value="1"/>
</dbReference>
<dbReference type="Gene3D" id="3.55.50.30">
    <property type="match status" value="1"/>
</dbReference>
<dbReference type="InterPro" id="IPR010104">
    <property type="entry name" value="TonB_rcpt_bac"/>
</dbReference>
<evidence type="ECO:0000256" key="2">
    <source>
        <dbReference type="ARBA" id="ARBA00023136"/>
    </source>
</evidence>
<feature type="domain" description="TonB-dependent receptor plug" evidence="5">
    <location>
        <begin position="136"/>
        <end position="245"/>
    </location>
</feature>
<dbReference type="InterPro" id="IPR012910">
    <property type="entry name" value="Plug_dom"/>
</dbReference>
<dbReference type="Proteomes" id="UP000176037">
    <property type="component" value="Unassembled WGS sequence"/>
</dbReference>
<feature type="chain" id="PRO_5009214093" description="TonB-dependent receptor" evidence="4">
    <location>
        <begin position="24"/>
        <end position="969"/>
    </location>
</feature>
<evidence type="ECO:0000256" key="3">
    <source>
        <dbReference type="ARBA" id="ARBA00023237"/>
    </source>
</evidence>
<protein>
    <recommendedName>
        <fullName evidence="9">TonB-dependent receptor</fullName>
    </recommendedName>
</protein>
<evidence type="ECO:0000256" key="4">
    <source>
        <dbReference type="SAM" id="SignalP"/>
    </source>
</evidence>
<evidence type="ECO:0000259" key="6">
    <source>
        <dbReference type="Pfam" id="PF14905"/>
    </source>
</evidence>
<evidence type="ECO:0000313" key="8">
    <source>
        <dbReference type="Proteomes" id="UP000176037"/>
    </source>
</evidence>
<dbReference type="PANTHER" id="PTHR40980">
    <property type="entry name" value="PLUG DOMAIN-CONTAINING PROTEIN"/>
    <property type="match status" value="1"/>
</dbReference>
<feature type="domain" description="Outer membrane protein beta-barrel" evidence="6">
    <location>
        <begin position="624"/>
        <end position="967"/>
    </location>
</feature>
<gene>
    <name evidence="7" type="ORF">BFC17_07450</name>
</gene>
<keyword evidence="2" id="KW-0472">Membrane</keyword>
<evidence type="ECO:0008006" key="9">
    <source>
        <dbReference type="Google" id="ProtNLM"/>
    </source>
</evidence>